<dbReference type="OMA" id="YLPQLSC"/>
<evidence type="ECO:0000313" key="8">
    <source>
        <dbReference type="EMBL" id="PNR34386.1"/>
    </source>
</evidence>
<protein>
    <recommendedName>
        <fullName evidence="2">monogalactosyldiacylglycerol synthase</fullName>
        <ecNumber evidence="2">2.4.1.46</ecNumber>
    </recommendedName>
</protein>
<dbReference type="GO" id="GO:0031969">
    <property type="term" value="C:chloroplast membrane"/>
    <property type="evidence" value="ECO:0007669"/>
    <property type="project" value="UniProtKB-SubCell"/>
</dbReference>
<dbReference type="CDD" id="cd17507">
    <property type="entry name" value="GT28_Beta-DGS-like"/>
    <property type="match status" value="1"/>
</dbReference>
<evidence type="ECO:0000256" key="3">
    <source>
        <dbReference type="ARBA" id="ARBA00022676"/>
    </source>
</evidence>
<reference evidence="9" key="3">
    <citation type="submission" date="2020-12" db="UniProtKB">
        <authorList>
            <consortium name="EnsemblPlants"/>
        </authorList>
    </citation>
    <scope>IDENTIFICATION</scope>
</reference>
<dbReference type="EC" id="2.4.1.46" evidence="2"/>
<dbReference type="Pfam" id="PF04101">
    <property type="entry name" value="Glyco_tran_28_C"/>
    <property type="match status" value="1"/>
</dbReference>
<dbReference type="InterPro" id="IPR050519">
    <property type="entry name" value="Glycosyltransf_28_UgtP"/>
</dbReference>
<keyword evidence="4" id="KW-0808">Transferase</keyword>
<dbReference type="PANTHER" id="PTHR43025:SF3">
    <property type="entry name" value="MONOGALACTOSYLDIACYLGLYCEROL SYNTHASE 1, CHLOROPLASTIC"/>
    <property type="match status" value="1"/>
</dbReference>
<dbReference type="Proteomes" id="UP000006727">
    <property type="component" value="Chromosome 19"/>
</dbReference>
<proteinExistence type="inferred from homology"/>
<dbReference type="GO" id="GO:0046509">
    <property type="term" value="F:1,2-diacylglycerol 3-beta-galactosyltransferase activity"/>
    <property type="evidence" value="ECO:0007669"/>
    <property type="project" value="UniProtKB-EC"/>
</dbReference>
<evidence type="ECO:0000256" key="5">
    <source>
        <dbReference type="ARBA" id="ARBA00046299"/>
    </source>
</evidence>
<gene>
    <name evidence="9" type="primary">LOC112296119</name>
    <name evidence="8" type="ORF">PHYPA_024203</name>
</gene>
<evidence type="ECO:0000256" key="2">
    <source>
        <dbReference type="ARBA" id="ARBA00012615"/>
    </source>
</evidence>
<comment type="subcellular location">
    <subcellularLocation>
        <location evidence="5">Plastid</location>
        <location evidence="5">Chloroplast membrane</location>
    </subcellularLocation>
</comment>
<keyword evidence="3" id="KW-0328">Glycosyltransferase</keyword>
<evidence type="ECO:0000259" key="7">
    <source>
        <dbReference type="Pfam" id="PF06925"/>
    </source>
</evidence>
<dbReference type="PaxDb" id="3218-PP1S20_66V6.1"/>
<dbReference type="PANTHER" id="PTHR43025">
    <property type="entry name" value="MONOGALACTOSYLDIACYLGLYCEROL SYNTHASE"/>
    <property type="match status" value="1"/>
</dbReference>
<sequence length="557" mass="61524">MEYPAELAGIGDASVVRLSPWFVHATVSSSLRDVGSVSARSCGHGRVGSSAECAQGRDGWMPASRERQPRQEFGSGCYCVATVTVGDLQSTSKRVQESFFRHFNASIRRHCDRVPSLSWASISQSGGKLCEGADGKGIGARMEEVGDETTQSVGQDKRKQKNVLILMSDTGGGHRASAEAIKATFELEYGDKYKVHVVDLWKEHTPWPFNQVPRLYSFFVKHEILWKFAFYSTAPKIVHQSEMRATSLFISREVANGLAKYQPDVIVSVHPLMQHVPLRVLRLRGLLDKIPFTTIITDLGTCHPTWFHQLVTACFCPTEEVAKRALEAGLRRSQIRVHGLPIRPSFATFSRSKDELLKELEMDKDLPAVLLVGGGEGMGPVEQTARALGESLYDANTGKALGQLVVVCGRNKGLVKKLQKIQWNIPVKINGFVTNMSEWMAACDCIITKAGPGTIAEALIRGLPMVLFDFIAGQEVGNVSFVVDNGAGAFCDKPKVISKIIADWFGASSSKLKEMTEKCKMLGQPDAVFKIVHDLDDMIRNKHMYQDHLKIKYRGLI</sequence>
<evidence type="ECO:0000313" key="9">
    <source>
        <dbReference type="EnsemblPlants" id="Pp3c19_16330V3.1"/>
    </source>
</evidence>
<comment type="similarity">
    <text evidence="1">Belongs to the glycosyltransferase 28 family.</text>
</comment>
<dbReference type="EnsemblPlants" id="Pp3c19_16330V3.1">
    <property type="protein sequence ID" value="Pp3c19_16330V3.1"/>
    <property type="gene ID" value="Pp3c19_16330"/>
</dbReference>
<dbReference type="GO" id="GO:0009247">
    <property type="term" value="P:glycolipid biosynthetic process"/>
    <property type="evidence" value="ECO:0007669"/>
    <property type="project" value="InterPro"/>
</dbReference>
<dbReference type="GeneID" id="112296119"/>
<reference evidence="8 10" key="1">
    <citation type="journal article" date="2008" name="Science">
        <title>The Physcomitrella genome reveals evolutionary insights into the conquest of land by plants.</title>
        <authorList>
            <person name="Rensing S."/>
            <person name="Lang D."/>
            <person name="Zimmer A."/>
            <person name="Terry A."/>
            <person name="Salamov A."/>
            <person name="Shapiro H."/>
            <person name="Nishiyama T."/>
            <person name="Perroud P.-F."/>
            <person name="Lindquist E."/>
            <person name="Kamisugi Y."/>
            <person name="Tanahashi T."/>
            <person name="Sakakibara K."/>
            <person name="Fujita T."/>
            <person name="Oishi K."/>
            <person name="Shin-I T."/>
            <person name="Kuroki Y."/>
            <person name="Toyoda A."/>
            <person name="Suzuki Y."/>
            <person name="Hashimoto A."/>
            <person name="Yamaguchi K."/>
            <person name="Sugano A."/>
            <person name="Kohara Y."/>
            <person name="Fujiyama A."/>
            <person name="Anterola A."/>
            <person name="Aoki S."/>
            <person name="Ashton N."/>
            <person name="Barbazuk W.B."/>
            <person name="Barker E."/>
            <person name="Bennetzen J."/>
            <person name="Bezanilla M."/>
            <person name="Blankenship R."/>
            <person name="Cho S.H."/>
            <person name="Dutcher S."/>
            <person name="Estelle M."/>
            <person name="Fawcett J.A."/>
            <person name="Gundlach H."/>
            <person name="Hanada K."/>
            <person name="Heyl A."/>
            <person name="Hicks K.A."/>
            <person name="Hugh J."/>
            <person name="Lohr M."/>
            <person name="Mayer K."/>
            <person name="Melkozernov A."/>
            <person name="Murata T."/>
            <person name="Nelson D."/>
            <person name="Pils B."/>
            <person name="Prigge M."/>
            <person name="Reiss B."/>
            <person name="Renner T."/>
            <person name="Rombauts S."/>
            <person name="Rushton P."/>
            <person name="Sanderfoot A."/>
            <person name="Schween G."/>
            <person name="Shiu S.-H."/>
            <person name="Stueber K."/>
            <person name="Theodoulou F.L."/>
            <person name="Tu H."/>
            <person name="Van de Peer Y."/>
            <person name="Verrier P.J."/>
            <person name="Waters E."/>
            <person name="Wood A."/>
            <person name="Yang L."/>
            <person name="Cove D."/>
            <person name="Cuming A."/>
            <person name="Hasebe M."/>
            <person name="Lucas S."/>
            <person name="Mishler D.B."/>
            <person name="Reski R."/>
            <person name="Grigoriev I."/>
            <person name="Quatrano R.S."/>
            <person name="Boore J.L."/>
        </authorList>
    </citation>
    <scope>NUCLEOTIDE SEQUENCE [LARGE SCALE GENOMIC DNA]</scope>
    <source>
        <strain evidence="9 10">cv. Gransden 2004</strain>
    </source>
</reference>
<dbReference type="OrthoDB" id="200404at2759"/>
<dbReference type="RefSeq" id="XP_024404076.1">
    <property type="nucleotide sequence ID" value="XM_024548308.2"/>
</dbReference>
<dbReference type="Gene3D" id="3.40.50.2000">
    <property type="entry name" value="Glycogen Phosphorylase B"/>
    <property type="match status" value="1"/>
</dbReference>
<accession>A0A2K1IYN7</accession>
<reference evidence="8 10" key="2">
    <citation type="journal article" date="2018" name="Plant J.">
        <title>The Physcomitrella patens chromosome-scale assembly reveals moss genome structure and evolution.</title>
        <authorList>
            <person name="Lang D."/>
            <person name="Ullrich K.K."/>
            <person name="Murat F."/>
            <person name="Fuchs J."/>
            <person name="Jenkins J."/>
            <person name="Haas F.B."/>
            <person name="Piednoel M."/>
            <person name="Gundlach H."/>
            <person name="Van Bel M."/>
            <person name="Meyberg R."/>
            <person name="Vives C."/>
            <person name="Morata J."/>
            <person name="Symeonidi A."/>
            <person name="Hiss M."/>
            <person name="Muchero W."/>
            <person name="Kamisugi Y."/>
            <person name="Saleh O."/>
            <person name="Blanc G."/>
            <person name="Decker E.L."/>
            <person name="van Gessel N."/>
            <person name="Grimwood J."/>
            <person name="Hayes R.D."/>
            <person name="Graham S.W."/>
            <person name="Gunter L.E."/>
            <person name="McDaniel S.F."/>
            <person name="Hoernstein S.N.W."/>
            <person name="Larsson A."/>
            <person name="Li F.W."/>
            <person name="Perroud P.F."/>
            <person name="Phillips J."/>
            <person name="Ranjan P."/>
            <person name="Rokshar D.S."/>
            <person name="Rothfels C.J."/>
            <person name="Schneider L."/>
            <person name="Shu S."/>
            <person name="Stevenson D.W."/>
            <person name="Thummler F."/>
            <person name="Tillich M."/>
            <person name="Villarreal Aguilar J.C."/>
            <person name="Widiez T."/>
            <person name="Wong G.K."/>
            <person name="Wymore A."/>
            <person name="Zhang Y."/>
            <person name="Zimmer A.D."/>
            <person name="Quatrano R.S."/>
            <person name="Mayer K.F.X."/>
            <person name="Goodstein D."/>
            <person name="Casacuberta J.M."/>
            <person name="Vandepoele K."/>
            <person name="Reski R."/>
            <person name="Cuming A.C."/>
            <person name="Tuskan G.A."/>
            <person name="Maumus F."/>
            <person name="Salse J."/>
            <person name="Schmutz J."/>
            <person name="Rensing S.A."/>
        </authorList>
    </citation>
    <scope>NUCLEOTIDE SEQUENCE [LARGE SCALE GENOMIC DNA]</scope>
    <source>
        <strain evidence="9 10">cv. Gransden 2004</strain>
    </source>
</reference>
<dbReference type="Gramene" id="Pp3c19_16330V3.1">
    <property type="protein sequence ID" value="Pp3c19_16330V3.1"/>
    <property type="gene ID" value="Pp3c19_16330"/>
</dbReference>
<dbReference type="SUPFAM" id="SSF53756">
    <property type="entry name" value="UDP-Glycosyltransferase/glycogen phosphorylase"/>
    <property type="match status" value="1"/>
</dbReference>
<keyword evidence="10" id="KW-1185">Reference proteome</keyword>
<organism evidence="8">
    <name type="scientific">Physcomitrium patens</name>
    <name type="common">Spreading-leaved earth moss</name>
    <name type="synonym">Physcomitrella patens</name>
    <dbReference type="NCBI Taxonomy" id="3218"/>
    <lineage>
        <taxon>Eukaryota</taxon>
        <taxon>Viridiplantae</taxon>
        <taxon>Streptophyta</taxon>
        <taxon>Embryophyta</taxon>
        <taxon>Bryophyta</taxon>
        <taxon>Bryophytina</taxon>
        <taxon>Bryopsida</taxon>
        <taxon>Funariidae</taxon>
        <taxon>Funariales</taxon>
        <taxon>Funariaceae</taxon>
        <taxon>Physcomitrium</taxon>
    </lineage>
</organism>
<name>A0A2K1IYN7_PHYPA</name>
<dbReference type="AlphaFoldDB" id="A0A2K1IYN7"/>
<feature type="domain" description="Glycosyl transferase family 28 C-terminal" evidence="6">
    <location>
        <begin position="385"/>
        <end position="496"/>
    </location>
</feature>
<dbReference type="Pfam" id="PF06925">
    <property type="entry name" value="MGDG_synth"/>
    <property type="match status" value="1"/>
</dbReference>
<evidence type="ECO:0000256" key="1">
    <source>
        <dbReference type="ARBA" id="ARBA00006962"/>
    </source>
</evidence>
<dbReference type="Gramene" id="Pp3c19_16330V3.2">
    <property type="protein sequence ID" value="Pp3c19_16330V3.2"/>
    <property type="gene ID" value="Pp3c19_16330"/>
</dbReference>
<evidence type="ECO:0000256" key="4">
    <source>
        <dbReference type="ARBA" id="ARBA00022679"/>
    </source>
</evidence>
<evidence type="ECO:0000259" key="6">
    <source>
        <dbReference type="Pfam" id="PF04101"/>
    </source>
</evidence>
<dbReference type="InterPro" id="IPR009695">
    <property type="entry name" value="Diacylglyc_glucosyltr_N"/>
</dbReference>
<dbReference type="STRING" id="3218.A0A2K1IYN7"/>
<feature type="domain" description="Diacylglycerol glucosyltransferase N-terminal" evidence="7">
    <location>
        <begin position="174"/>
        <end position="342"/>
    </location>
</feature>
<dbReference type="InterPro" id="IPR007235">
    <property type="entry name" value="Glyco_trans_28_C"/>
</dbReference>
<dbReference type="EMBL" id="ABEU02000019">
    <property type="protein sequence ID" value="PNR34386.1"/>
    <property type="molecule type" value="Genomic_DNA"/>
</dbReference>
<dbReference type="EnsemblPlants" id="Pp3c19_16330V3.2">
    <property type="protein sequence ID" value="Pp3c19_16330V3.2"/>
    <property type="gene ID" value="Pp3c19_16330"/>
</dbReference>
<evidence type="ECO:0000313" key="10">
    <source>
        <dbReference type="Proteomes" id="UP000006727"/>
    </source>
</evidence>